<comment type="caution">
    <text evidence="1">The sequence shown here is derived from an EMBL/GenBank/DDBJ whole genome shotgun (WGS) entry which is preliminary data.</text>
</comment>
<dbReference type="RefSeq" id="WP_109217713.1">
    <property type="nucleotide sequence ID" value="NZ_QEWW01000001.1"/>
</dbReference>
<reference evidence="2" key="1">
    <citation type="submission" date="2018-05" db="EMBL/GenBank/DDBJ databases">
        <title>Ignatzschineria dubaiensis sp. nov., isolated from necrotic foot tissues of dromedaries (Camelus dromedarius) and associated maggots in Dubai, United Arab Emirates.</title>
        <authorList>
            <person name="Tsang C.C."/>
            <person name="Tang J.Y.M."/>
            <person name="Fong J.Y.H."/>
            <person name="Kinne J."/>
            <person name="Lee H.H."/>
            <person name="Joseph M."/>
            <person name="Jose S."/>
            <person name="Schuster R.K."/>
            <person name="Tang Y."/>
            <person name="Sivakumar S."/>
            <person name="Chen J.H.K."/>
            <person name="Teng J.L.L."/>
            <person name="Lau S.K.P."/>
            <person name="Wernery U."/>
            <person name="Woo P.C.Y."/>
        </authorList>
    </citation>
    <scope>NUCLEOTIDE SEQUENCE [LARGE SCALE GENOMIC DNA]</scope>
    <source>
        <strain evidence="2">UAE-HKU57</strain>
    </source>
</reference>
<keyword evidence="1" id="KW-0808">Transferase</keyword>
<sequence length="374" mass="43334">MKSRYPYALYLDSKILGTATQLLSFFEQEIFSRDNTIIYLKRYKESAASFQKIFERARVPYQFMRPSELDQLSGQIIFYAFNAQSNCRLVANRKLKHIFITHGESNKVSSIKPIIRIYDHVTMAGQLSLERYYKSGLFDEDDYKKGRLILVGDTFIGRTGFSLSTKATPVLFYAPTWEGGLATENYSSLKNIELVKSCLLQALKQLNINRIVIQPHPNLGHRTKKYLDKLIELILYLKKSGVEIYFHHNEISISFIQKIKIQRSGVKIIEPSHLKNYYAKHAFVDISAIESQCINELIPYFSFYDEINLREDIPTIYLDRYQKVGVEVNQNGIELDLKNGGYNLFSLKEALFNNTQIDSTQVLNKRITLLEEIV</sequence>
<dbReference type="Proteomes" id="UP000245059">
    <property type="component" value="Unassembled WGS sequence"/>
</dbReference>
<evidence type="ECO:0000313" key="1">
    <source>
        <dbReference type="EMBL" id="PWD87738.1"/>
    </source>
</evidence>
<accession>A0A2U2ASM3</accession>
<dbReference type="Gene3D" id="3.40.50.12580">
    <property type="match status" value="1"/>
</dbReference>
<proteinExistence type="predicted"/>
<dbReference type="GO" id="GO:0016740">
    <property type="term" value="F:transferase activity"/>
    <property type="evidence" value="ECO:0007669"/>
    <property type="project" value="UniProtKB-KW"/>
</dbReference>
<evidence type="ECO:0000313" key="2">
    <source>
        <dbReference type="Proteomes" id="UP000245059"/>
    </source>
</evidence>
<name>A0A2U2ASM3_9GAMM</name>
<gene>
    <name evidence="1" type="ORF">DC077_00165</name>
</gene>
<dbReference type="InterPro" id="IPR043148">
    <property type="entry name" value="TagF_C"/>
</dbReference>
<protein>
    <submittedName>
        <fullName evidence="1">CDP-glycerol glycerophosphotransferase</fullName>
    </submittedName>
</protein>
<dbReference type="AlphaFoldDB" id="A0A2U2ASM3"/>
<dbReference type="EMBL" id="QEWW01000001">
    <property type="protein sequence ID" value="PWD87738.1"/>
    <property type="molecule type" value="Genomic_DNA"/>
</dbReference>
<organism evidence="1 2">
    <name type="scientific">Ignatzschineria cameli</name>
    <dbReference type="NCBI Taxonomy" id="2182793"/>
    <lineage>
        <taxon>Bacteria</taxon>
        <taxon>Pseudomonadati</taxon>
        <taxon>Pseudomonadota</taxon>
        <taxon>Gammaproteobacteria</taxon>
        <taxon>Cardiobacteriales</taxon>
        <taxon>Ignatzschineriaceae</taxon>
        <taxon>Ignatzschineria</taxon>
    </lineage>
</organism>